<name>A0A6J7CFI9_9ZZZZ</name>
<organism evidence="1">
    <name type="scientific">freshwater metagenome</name>
    <dbReference type="NCBI Taxonomy" id="449393"/>
    <lineage>
        <taxon>unclassified sequences</taxon>
        <taxon>metagenomes</taxon>
        <taxon>ecological metagenomes</taxon>
    </lineage>
</organism>
<evidence type="ECO:0000313" key="1">
    <source>
        <dbReference type="EMBL" id="CAB4856977.1"/>
    </source>
</evidence>
<dbReference type="EMBL" id="CAFBLN010000001">
    <property type="protein sequence ID" value="CAB4856977.1"/>
    <property type="molecule type" value="Genomic_DNA"/>
</dbReference>
<accession>A0A6J7CFI9</accession>
<protein>
    <submittedName>
        <fullName evidence="1">Unannotated protein</fullName>
    </submittedName>
</protein>
<dbReference type="Gene3D" id="3.30.70.1400">
    <property type="entry name" value="Aminomethyltransferase beta-barrel domains"/>
    <property type="match status" value="1"/>
</dbReference>
<reference evidence="1" key="1">
    <citation type="submission" date="2020-05" db="EMBL/GenBank/DDBJ databases">
        <authorList>
            <person name="Chiriac C."/>
            <person name="Salcher M."/>
            <person name="Ghai R."/>
            <person name="Kavagutti S V."/>
        </authorList>
    </citation>
    <scope>NUCLEOTIDE SEQUENCE</scope>
</reference>
<dbReference type="Gene3D" id="2.40.30.160">
    <property type="match status" value="1"/>
</dbReference>
<dbReference type="AlphaFoldDB" id="A0A6J7CFI9"/>
<proteinExistence type="predicted"/>
<gene>
    <name evidence="1" type="ORF">UFOPK3381_00031</name>
</gene>
<sequence length="221" mass="24251">MNNLEALTWRLIRVTGADRIIYLQGQLTQDIATGGQHRSLVLQPSGEVISDLEVISQKDFIDLVVPELVADVVLARLRRFLLRADVQFSELRVASPVNNLARLIESSWPSAYEWRLALPPHSFGKVVVDATVSFSKGCFTGQELVGRADARNATMPWRFLTGRGGSIDEVTALLKAAGPEGPQGVTSQYSLNGTEHWRGVAHRSFDPSTLTTTGAELTYFA</sequence>
<dbReference type="GO" id="GO:0016226">
    <property type="term" value="P:iron-sulfur cluster assembly"/>
    <property type="evidence" value="ECO:0007669"/>
    <property type="project" value="TreeGrafter"/>
</dbReference>
<dbReference type="InterPro" id="IPR045179">
    <property type="entry name" value="YgfZ/GcvT"/>
</dbReference>
<dbReference type="SUPFAM" id="SSF103025">
    <property type="entry name" value="Folate-binding domain"/>
    <property type="match status" value="1"/>
</dbReference>
<dbReference type="PANTHER" id="PTHR22602">
    <property type="entry name" value="TRANSFERASE CAF17, MITOCHONDRIAL-RELATED"/>
    <property type="match status" value="1"/>
</dbReference>
<dbReference type="PANTHER" id="PTHR22602:SF0">
    <property type="entry name" value="TRANSFERASE CAF17, MITOCHONDRIAL-RELATED"/>
    <property type="match status" value="1"/>
</dbReference>